<protein>
    <recommendedName>
        <fullName evidence="1">SnoaL-like domain-containing protein</fullName>
    </recommendedName>
</protein>
<dbReference type="PATRIC" id="fig|482957.22.peg.3918"/>
<dbReference type="EMBL" id="CP000152">
    <property type="protein sequence ID" value="ABB10450.1"/>
    <property type="molecule type" value="Genomic_DNA"/>
</dbReference>
<dbReference type="SUPFAM" id="SSF54427">
    <property type="entry name" value="NTF2-like"/>
    <property type="match status" value="1"/>
</dbReference>
<evidence type="ECO:0000313" key="2">
    <source>
        <dbReference type="EMBL" id="ABB10450.1"/>
    </source>
</evidence>
<dbReference type="InterPro" id="IPR032710">
    <property type="entry name" value="NTF2-like_dom_sf"/>
</dbReference>
<feature type="domain" description="SnoaL-like" evidence="1">
    <location>
        <begin position="77"/>
        <end position="175"/>
    </location>
</feature>
<organism evidence="2 3">
    <name type="scientific">Burkholderia lata (strain ATCC 17760 / DSM 23089 / LMG 22485 / NCIMB 9086 / R18194 / 383)</name>
    <dbReference type="NCBI Taxonomy" id="482957"/>
    <lineage>
        <taxon>Bacteria</taxon>
        <taxon>Pseudomonadati</taxon>
        <taxon>Pseudomonadota</taxon>
        <taxon>Betaproteobacteria</taxon>
        <taxon>Burkholderiales</taxon>
        <taxon>Burkholderiaceae</taxon>
        <taxon>Burkholderia</taxon>
        <taxon>Burkholderia cepacia complex</taxon>
    </lineage>
</organism>
<reference evidence="2" key="1">
    <citation type="submission" date="2005-10" db="EMBL/GenBank/DDBJ databases">
        <title>Complete sequence of chromosome 2 of Burkholderia sp. 383.</title>
        <authorList>
            <consortium name="US DOE Joint Genome Institute"/>
            <person name="Copeland A."/>
            <person name="Lucas S."/>
            <person name="Lapidus A."/>
            <person name="Barry K."/>
            <person name="Detter J.C."/>
            <person name="Glavina T."/>
            <person name="Hammon N."/>
            <person name="Israni S."/>
            <person name="Pitluck S."/>
            <person name="Chain P."/>
            <person name="Malfatti S."/>
            <person name="Shin M."/>
            <person name="Vergez L."/>
            <person name="Schmutz J."/>
            <person name="Larimer F."/>
            <person name="Land M."/>
            <person name="Kyrpides N."/>
            <person name="Lykidis A."/>
            <person name="Richardson P."/>
        </authorList>
    </citation>
    <scope>NUCLEOTIDE SEQUENCE [LARGE SCALE GENOMIC DNA]</scope>
    <source>
        <strain evidence="2">383</strain>
    </source>
</reference>
<evidence type="ECO:0000313" key="3">
    <source>
        <dbReference type="Proteomes" id="UP000002705"/>
    </source>
</evidence>
<gene>
    <name evidence="2" type="ordered locus">Bcep18194_B0334</name>
</gene>
<dbReference type="KEGG" id="bur:Bcep18194_B0334"/>
<dbReference type="HOGENOM" id="CLU_125060_0_0_4"/>
<keyword evidence="3" id="KW-1185">Reference proteome</keyword>
<dbReference type="InterPro" id="IPR037401">
    <property type="entry name" value="SnoaL-like"/>
</dbReference>
<sequence>MADHVRRAERPLARSDRRDFLTSYVIDRRRGAGDDDCTRIRNTPRSRHRPLIDTRSLAMNTAQSASSASSVHADLIDRYFDAWNEPDVARRRALIDAIYASDAAYRDPLMAGDGHAGIDAMIAAVQERFPAFRFRRTTDVDGFGQHLRFSWALVSPDGAAIVKGSDFGTVDASGRLASVTGFIDEMPAAAS</sequence>
<evidence type="ECO:0000259" key="1">
    <source>
        <dbReference type="Pfam" id="PF12680"/>
    </source>
</evidence>
<name>Q39AR1_BURL3</name>
<dbReference type="AlphaFoldDB" id="Q39AR1"/>
<dbReference type="Pfam" id="PF12680">
    <property type="entry name" value="SnoaL_2"/>
    <property type="match status" value="1"/>
</dbReference>
<dbReference type="Gene3D" id="3.10.450.50">
    <property type="match status" value="1"/>
</dbReference>
<proteinExistence type="predicted"/>
<accession>Q39AR1</accession>
<dbReference type="Proteomes" id="UP000002705">
    <property type="component" value="Chromosome 2"/>
</dbReference>